<accession>A0A0F8XXH1</accession>
<evidence type="ECO:0000313" key="1">
    <source>
        <dbReference type="EMBL" id="KKK46689.1"/>
    </source>
</evidence>
<comment type="caution">
    <text evidence="1">The sequence shown here is derived from an EMBL/GenBank/DDBJ whole genome shotgun (WGS) entry which is preliminary data.</text>
</comment>
<sequence length="139" mass="15979">MKAKDFDGVLIKAFNKKLNVDATPRGKSFVKYFSFNDAEKEVFLGGTCNESEWRDELVKHLKLPYFNPVVDDWNDVARIAEEEAKLRCGVHLYVITPKMTGVFAIAEAVKSAMINPKGTFFTVLYKDEDTYKQHFLLYL</sequence>
<proteinExistence type="predicted"/>
<reference evidence="1" key="1">
    <citation type="journal article" date="2015" name="Nature">
        <title>Complex archaea that bridge the gap between prokaryotes and eukaryotes.</title>
        <authorList>
            <person name="Spang A."/>
            <person name="Saw J.H."/>
            <person name="Jorgensen S.L."/>
            <person name="Zaremba-Niedzwiedzka K."/>
            <person name="Martijn J."/>
            <person name="Lind A.E."/>
            <person name="van Eijk R."/>
            <person name="Schleper C."/>
            <person name="Guy L."/>
            <person name="Ettema T.J."/>
        </authorList>
    </citation>
    <scope>NUCLEOTIDE SEQUENCE</scope>
</reference>
<protein>
    <submittedName>
        <fullName evidence="1">Uncharacterized protein</fullName>
    </submittedName>
</protein>
<dbReference type="Gene3D" id="3.40.50.450">
    <property type="match status" value="1"/>
</dbReference>
<dbReference type="AlphaFoldDB" id="A0A0F8XXH1"/>
<gene>
    <name evidence="1" type="ORF">LCGC14_3162730</name>
</gene>
<name>A0A0F8XXH1_9ZZZZ</name>
<dbReference type="EMBL" id="LAZR01069954">
    <property type="protein sequence ID" value="KKK46689.1"/>
    <property type="molecule type" value="Genomic_DNA"/>
</dbReference>
<dbReference type="Pfam" id="PF15891">
    <property type="entry name" value="Nuc_deoxyri_tr2"/>
    <property type="match status" value="1"/>
</dbReference>
<organism evidence="1">
    <name type="scientific">marine sediment metagenome</name>
    <dbReference type="NCBI Taxonomy" id="412755"/>
    <lineage>
        <taxon>unclassified sequences</taxon>
        <taxon>metagenomes</taxon>
        <taxon>ecological metagenomes</taxon>
    </lineage>
</organism>
<dbReference type="InterPro" id="IPR039470">
    <property type="entry name" value="Nuc_deoxyri_tr2"/>
</dbReference>